<sequence length="263" mass="29626">MNSSLPVSILIVEDEAILAMDLCARLEAEGYQVTGTAATGRQALHLYQQHQTDIVICDINLSGDWNGVETVQQLLAVKPLPIIYLSALTDRETVEMAKSTKPAAYLTKPITTDCLRIAIEIAMSNFAYLVPPGNEQAVPPKPRPAISIAPAKDSEMILQVGDHIFIKQNYQFVRVRQSDVLYVEADDKYTTLVTSDRKFVLRLSMGVLLQRLSDQALVRVHRSYAVNLTQIESFNDYEVQIKSQVLPLGRAYKEEFLQHFRFR</sequence>
<protein>
    <submittedName>
        <fullName evidence="5">DNA-binding response regulator</fullName>
    </submittedName>
</protein>
<proteinExistence type="predicted"/>
<dbReference type="AlphaFoldDB" id="A0A1S2VPH4"/>
<evidence type="ECO:0000259" key="3">
    <source>
        <dbReference type="PROSITE" id="PS50110"/>
    </source>
</evidence>
<name>A0A1S2VPH4_9BACT</name>
<dbReference type="SMART" id="SM00850">
    <property type="entry name" value="LytTR"/>
    <property type="match status" value="1"/>
</dbReference>
<dbReference type="Pfam" id="PF00072">
    <property type="entry name" value="Response_reg"/>
    <property type="match status" value="1"/>
</dbReference>
<feature type="domain" description="Response regulatory" evidence="3">
    <location>
        <begin position="8"/>
        <end position="123"/>
    </location>
</feature>
<keyword evidence="1 2" id="KW-0597">Phosphoprotein</keyword>
<organism evidence="5 6">
    <name type="scientific">Arsenicibacter rosenii</name>
    <dbReference type="NCBI Taxonomy" id="1750698"/>
    <lineage>
        <taxon>Bacteria</taxon>
        <taxon>Pseudomonadati</taxon>
        <taxon>Bacteroidota</taxon>
        <taxon>Cytophagia</taxon>
        <taxon>Cytophagales</taxon>
        <taxon>Spirosomataceae</taxon>
        <taxon>Arsenicibacter</taxon>
    </lineage>
</organism>
<keyword evidence="5" id="KW-0238">DNA-binding</keyword>
<feature type="modified residue" description="4-aspartylphosphate" evidence="2">
    <location>
        <position position="58"/>
    </location>
</feature>
<evidence type="ECO:0000313" key="5">
    <source>
        <dbReference type="EMBL" id="OIN60659.1"/>
    </source>
</evidence>
<accession>A0A1S2VPH4</accession>
<dbReference type="InterPro" id="IPR011006">
    <property type="entry name" value="CheY-like_superfamily"/>
</dbReference>
<dbReference type="InterPro" id="IPR001789">
    <property type="entry name" value="Sig_transdc_resp-reg_receiver"/>
</dbReference>
<dbReference type="Gene3D" id="3.40.50.2300">
    <property type="match status" value="1"/>
</dbReference>
<dbReference type="InterPro" id="IPR050595">
    <property type="entry name" value="Bact_response_regulator"/>
</dbReference>
<dbReference type="SMART" id="SM00448">
    <property type="entry name" value="REC"/>
    <property type="match status" value="1"/>
</dbReference>
<dbReference type="SUPFAM" id="SSF52172">
    <property type="entry name" value="CheY-like"/>
    <property type="match status" value="1"/>
</dbReference>
<evidence type="ECO:0000256" key="1">
    <source>
        <dbReference type="ARBA" id="ARBA00022553"/>
    </source>
</evidence>
<evidence type="ECO:0000259" key="4">
    <source>
        <dbReference type="PROSITE" id="PS50930"/>
    </source>
</evidence>
<feature type="domain" description="HTH LytTR-type" evidence="4">
    <location>
        <begin position="164"/>
        <end position="262"/>
    </location>
</feature>
<comment type="caution">
    <text evidence="5">The sequence shown here is derived from an EMBL/GenBank/DDBJ whole genome shotgun (WGS) entry which is preliminary data.</text>
</comment>
<dbReference type="PROSITE" id="PS50110">
    <property type="entry name" value="RESPONSE_REGULATORY"/>
    <property type="match status" value="1"/>
</dbReference>
<keyword evidence="6" id="KW-1185">Reference proteome</keyword>
<evidence type="ECO:0000256" key="2">
    <source>
        <dbReference type="PROSITE-ProRule" id="PRU00169"/>
    </source>
</evidence>
<dbReference type="Proteomes" id="UP000181790">
    <property type="component" value="Unassembled WGS sequence"/>
</dbReference>
<dbReference type="Gene3D" id="2.40.50.1020">
    <property type="entry name" value="LytTr DNA-binding domain"/>
    <property type="match status" value="1"/>
</dbReference>
<dbReference type="CDD" id="cd17534">
    <property type="entry name" value="REC_DC-like"/>
    <property type="match status" value="1"/>
</dbReference>
<dbReference type="EMBL" id="MORL01000001">
    <property type="protein sequence ID" value="OIN60659.1"/>
    <property type="molecule type" value="Genomic_DNA"/>
</dbReference>
<reference evidence="5 6" key="1">
    <citation type="submission" date="2016-10" db="EMBL/GenBank/DDBJ databases">
        <title>Arsenicibacter rosenii gen. nov., sp. nov., an efficient arsenic-methylating bacterium isolated from an arsenic-contaminated paddy soil.</title>
        <authorList>
            <person name="Huang K."/>
        </authorList>
    </citation>
    <scope>NUCLEOTIDE SEQUENCE [LARGE SCALE GENOMIC DNA]</scope>
    <source>
        <strain evidence="5 6">SM-1</strain>
    </source>
</reference>
<dbReference type="RefSeq" id="WP_071501160.1">
    <property type="nucleotide sequence ID" value="NZ_MORL01000001.1"/>
</dbReference>
<dbReference type="GO" id="GO:0000160">
    <property type="term" value="P:phosphorelay signal transduction system"/>
    <property type="evidence" value="ECO:0007669"/>
    <property type="project" value="InterPro"/>
</dbReference>
<evidence type="ECO:0000313" key="6">
    <source>
        <dbReference type="Proteomes" id="UP000181790"/>
    </source>
</evidence>
<dbReference type="OrthoDB" id="1646880at2"/>
<dbReference type="PANTHER" id="PTHR44591:SF18">
    <property type="entry name" value="REGULATORY PROTEIN"/>
    <property type="match status" value="1"/>
</dbReference>
<dbReference type="PANTHER" id="PTHR44591">
    <property type="entry name" value="STRESS RESPONSE REGULATOR PROTEIN 1"/>
    <property type="match status" value="1"/>
</dbReference>
<gene>
    <name evidence="5" type="ORF">BLX24_00650</name>
</gene>
<dbReference type="PROSITE" id="PS50930">
    <property type="entry name" value="HTH_LYTTR"/>
    <property type="match status" value="1"/>
</dbReference>
<dbReference type="GO" id="GO:0003677">
    <property type="term" value="F:DNA binding"/>
    <property type="evidence" value="ECO:0007669"/>
    <property type="project" value="UniProtKB-KW"/>
</dbReference>
<dbReference type="InterPro" id="IPR007492">
    <property type="entry name" value="LytTR_DNA-bd_dom"/>
</dbReference>
<dbReference type="Pfam" id="PF04397">
    <property type="entry name" value="LytTR"/>
    <property type="match status" value="1"/>
</dbReference>